<dbReference type="OrthoDB" id="5422617at2"/>
<proteinExistence type="predicted"/>
<feature type="region of interest" description="Disordered" evidence="2">
    <location>
        <begin position="1"/>
        <end position="55"/>
    </location>
</feature>
<comment type="caution">
    <text evidence="3">The sequence shown here is derived from an EMBL/GenBank/DDBJ whole genome shotgun (WGS) entry which is preliminary data.</text>
</comment>
<sequence>MPQDAPLENPENSESETRLPGPRQTEWDRYLNESPPEKPTGFVGEGDHHIPGGTEEKVQVTGDRINEDDLAISSKAEAITPFEQKLEDITNQLSVLRKEFQVKIKTDAHKDKIIDNLHEELQQYKSNHLKKYFLPTIMDIIQFIDGMRKITHYLTLHQLDDNTPQQATKLINLLKSIPEDLEDICCRQGIRPFKCTDNTFDPSRQRILKKLDTPDRAKDKTVAESLRPGYVWDGEVIRPEMVSVYIYRTPELEKKAGDSDEWSSKKNIWY</sequence>
<dbReference type="Proteomes" id="UP000014977">
    <property type="component" value="Unassembled WGS sequence"/>
</dbReference>
<evidence type="ECO:0000313" key="4">
    <source>
        <dbReference type="Proteomes" id="UP000014977"/>
    </source>
</evidence>
<feature type="compositionally biased region" description="Basic and acidic residues" evidence="2">
    <location>
        <begin position="45"/>
        <end position="55"/>
    </location>
</feature>
<organism evidence="3 4">
    <name type="scientific">Desulfococcus multivorans DSM 2059</name>
    <dbReference type="NCBI Taxonomy" id="1121405"/>
    <lineage>
        <taxon>Bacteria</taxon>
        <taxon>Pseudomonadati</taxon>
        <taxon>Thermodesulfobacteriota</taxon>
        <taxon>Desulfobacteria</taxon>
        <taxon>Desulfobacterales</taxon>
        <taxon>Desulfococcaceae</taxon>
        <taxon>Desulfococcus</taxon>
    </lineage>
</organism>
<dbReference type="Gene3D" id="2.30.22.10">
    <property type="entry name" value="Head domain of nucleotide exchange factor GrpE"/>
    <property type="match status" value="1"/>
</dbReference>
<dbReference type="GO" id="GO:0051087">
    <property type="term" value="F:protein-folding chaperone binding"/>
    <property type="evidence" value="ECO:0007669"/>
    <property type="project" value="InterPro"/>
</dbReference>
<accession>S7UTE2</accession>
<dbReference type="GO" id="GO:0042803">
    <property type="term" value="F:protein homodimerization activity"/>
    <property type="evidence" value="ECO:0007669"/>
    <property type="project" value="InterPro"/>
</dbReference>
<evidence type="ECO:0000256" key="2">
    <source>
        <dbReference type="SAM" id="MobiDB-lite"/>
    </source>
</evidence>
<dbReference type="STRING" id="897.B2D07_05980"/>
<dbReference type="GO" id="GO:0006457">
    <property type="term" value="P:protein folding"/>
    <property type="evidence" value="ECO:0007669"/>
    <property type="project" value="InterPro"/>
</dbReference>
<dbReference type="GO" id="GO:0000774">
    <property type="term" value="F:adenyl-nucleotide exchange factor activity"/>
    <property type="evidence" value="ECO:0007669"/>
    <property type="project" value="InterPro"/>
</dbReference>
<protein>
    <submittedName>
        <fullName evidence="3">GrpE protein</fullName>
    </submittedName>
</protein>
<reference evidence="3 4" key="1">
    <citation type="journal article" date="2013" name="Genome Announc.">
        <title>Draft genome sequences for three mercury-methylating, sulfate-reducing bacteria.</title>
        <authorList>
            <person name="Brown S.D."/>
            <person name="Hurt R.A.Jr."/>
            <person name="Gilmour C.C."/>
            <person name="Elias D.A."/>
        </authorList>
    </citation>
    <scope>NUCLEOTIDE SEQUENCE [LARGE SCALE GENOMIC DNA]</scope>
    <source>
        <strain evidence="3 4">DSM 2059</strain>
    </source>
</reference>
<dbReference type="InterPro" id="IPR000740">
    <property type="entry name" value="GrpE"/>
</dbReference>
<evidence type="ECO:0000313" key="3">
    <source>
        <dbReference type="EMBL" id="EPR37299.1"/>
    </source>
</evidence>
<dbReference type="Pfam" id="PF01025">
    <property type="entry name" value="GrpE"/>
    <property type="match status" value="1"/>
</dbReference>
<dbReference type="SUPFAM" id="SSF51064">
    <property type="entry name" value="Head domain of nucleotide exchange factor GrpE"/>
    <property type="match status" value="1"/>
</dbReference>
<dbReference type="eggNOG" id="COG0576">
    <property type="taxonomic scope" value="Bacteria"/>
</dbReference>
<dbReference type="InterPro" id="IPR009012">
    <property type="entry name" value="GrpE_head"/>
</dbReference>
<dbReference type="RefSeq" id="WP_020878140.1">
    <property type="nucleotide sequence ID" value="NZ_ATHJ01000103.1"/>
</dbReference>
<gene>
    <name evidence="3" type="ORF">dsmv_3073</name>
</gene>
<evidence type="ECO:0000256" key="1">
    <source>
        <dbReference type="ARBA" id="ARBA00023186"/>
    </source>
</evidence>
<keyword evidence="4" id="KW-1185">Reference proteome</keyword>
<dbReference type="EMBL" id="ATHJ01000103">
    <property type="protein sequence ID" value="EPR37299.1"/>
    <property type="molecule type" value="Genomic_DNA"/>
</dbReference>
<keyword evidence="1" id="KW-0143">Chaperone</keyword>
<dbReference type="AlphaFoldDB" id="S7UTE2"/>
<name>S7UTE2_DESML</name>